<dbReference type="AlphaFoldDB" id="A0AAW1HXV3"/>
<evidence type="ECO:0000313" key="2">
    <source>
        <dbReference type="Proteomes" id="UP001443914"/>
    </source>
</evidence>
<comment type="caution">
    <text evidence="1">The sequence shown here is derived from an EMBL/GenBank/DDBJ whole genome shotgun (WGS) entry which is preliminary data.</text>
</comment>
<keyword evidence="2" id="KW-1185">Reference proteome</keyword>
<organism evidence="1 2">
    <name type="scientific">Saponaria officinalis</name>
    <name type="common">Common soapwort</name>
    <name type="synonym">Lychnis saponaria</name>
    <dbReference type="NCBI Taxonomy" id="3572"/>
    <lineage>
        <taxon>Eukaryota</taxon>
        <taxon>Viridiplantae</taxon>
        <taxon>Streptophyta</taxon>
        <taxon>Embryophyta</taxon>
        <taxon>Tracheophyta</taxon>
        <taxon>Spermatophyta</taxon>
        <taxon>Magnoliopsida</taxon>
        <taxon>eudicotyledons</taxon>
        <taxon>Gunneridae</taxon>
        <taxon>Pentapetalae</taxon>
        <taxon>Caryophyllales</taxon>
        <taxon>Caryophyllaceae</taxon>
        <taxon>Caryophylleae</taxon>
        <taxon>Saponaria</taxon>
    </lineage>
</organism>
<sequence length="117" mass="13195">MGMNPTCSCGCTCGSKEKKIKYQEDQRFVQFLTGLNDSYTAIRGTILIQNPLPKLAVVYNNLVQEERQREIHNAPQFLMDSASMYAKTVKPAHVLQSQNPYAVNRHNPYAGAANRNF</sequence>
<protein>
    <submittedName>
        <fullName evidence="1">Uncharacterized protein</fullName>
    </submittedName>
</protein>
<evidence type="ECO:0000313" key="1">
    <source>
        <dbReference type="EMBL" id="KAK9681530.1"/>
    </source>
</evidence>
<dbReference type="PANTHER" id="PTHR34222">
    <property type="entry name" value="GAG_PRE-INTEGRS DOMAIN-CONTAINING PROTEIN"/>
    <property type="match status" value="1"/>
</dbReference>
<gene>
    <name evidence="1" type="ORF">RND81_10G008700</name>
</gene>
<reference evidence="1" key="1">
    <citation type="submission" date="2024-03" db="EMBL/GenBank/DDBJ databases">
        <title>WGS assembly of Saponaria officinalis var. Norfolk2.</title>
        <authorList>
            <person name="Jenkins J."/>
            <person name="Shu S."/>
            <person name="Grimwood J."/>
            <person name="Barry K."/>
            <person name="Goodstein D."/>
            <person name="Schmutz J."/>
            <person name="Leebens-Mack J."/>
            <person name="Osbourn A."/>
        </authorList>
    </citation>
    <scope>NUCLEOTIDE SEQUENCE [LARGE SCALE GENOMIC DNA]</scope>
    <source>
        <strain evidence="1">JIC</strain>
    </source>
</reference>
<accession>A0AAW1HXV3</accession>
<proteinExistence type="predicted"/>
<dbReference type="EMBL" id="JBDFQZ010000010">
    <property type="protein sequence ID" value="KAK9681530.1"/>
    <property type="molecule type" value="Genomic_DNA"/>
</dbReference>
<dbReference type="PANTHER" id="PTHR34222:SF99">
    <property type="entry name" value="PROTEIN, PUTATIVE-RELATED"/>
    <property type="match status" value="1"/>
</dbReference>
<dbReference type="Proteomes" id="UP001443914">
    <property type="component" value="Unassembled WGS sequence"/>
</dbReference>
<name>A0AAW1HXV3_SAPOF</name>